<dbReference type="Proteomes" id="UP000724672">
    <property type="component" value="Unassembled WGS sequence"/>
</dbReference>
<evidence type="ECO:0000313" key="1">
    <source>
        <dbReference type="EMBL" id="MBS4539251.1"/>
    </source>
</evidence>
<dbReference type="EMBL" id="WSFT01000044">
    <property type="protein sequence ID" value="MBS4539251.1"/>
    <property type="molecule type" value="Genomic_DNA"/>
</dbReference>
<accession>A0A942UZQ1</accession>
<keyword evidence="2" id="KW-1185">Reference proteome</keyword>
<gene>
    <name evidence="1" type="ORF">GOQ27_12315</name>
</gene>
<reference evidence="1" key="1">
    <citation type="submission" date="2019-12" db="EMBL/GenBank/DDBJ databases">
        <title>Clostridiaceae gen. nov. sp. nov., isolated from sediment in Xinjiang, China.</title>
        <authorList>
            <person name="Zhang R."/>
        </authorList>
    </citation>
    <scope>NUCLEOTIDE SEQUENCE</scope>
    <source>
        <strain evidence="1">D2Q-11</strain>
    </source>
</reference>
<name>A0A942UZQ1_9FIRM</name>
<dbReference type="AlphaFoldDB" id="A0A942UZQ1"/>
<protein>
    <submittedName>
        <fullName evidence="1">Uncharacterized protein</fullName>
    </submittedName>
</protein>
<dbReference type="RefSeq" id="WP_203367172.1">
    <property type="nucleotide sequence ID" value="NZ_WSFT01000044.1"/>
</dbReference>
<sequence>MTLTNSLKLDQISDMELQNIREIVNSHQVMISKFNEYSSKCQDPQIQQMFSQSAQSAQQTVNILIQSL</sequence>
<evidence type="ECO:0000313" key="2">
    <source>
        <dbReference type="Proteomes" id="UP000724672"/>
    </source>
</evidence>
<proteinExistence type="predicted"/>
<comment type="caution">
    <text evidence="1">The sequence shown here is derived from an EMBL/GenBank/DDBJ whole genome shotgun (WGS) entry which is preliminary data.</text>
</comment>
<organism evidence="1 2">
    <name type="scientific">Anaeromonas frigoriresistens</name>
    <dbReference type="NCBI Taxonomy" id="2683708"/>
    <lineage>
        <taxon>Bacteria</taxon>
        <taxon>Bacillati</taxon>
        <taxon>Bacillota</taxon>
        <taxon>Tissierellia</taxon>
        <taxon>Tissierellales</taxon>
        <taxon>Thermohalobacteraceae</taxon>
        <taxon>Anaeromonas</taxon>
    </lineage>
</organism>